<comment type="caution">
    <text evidence="1">The sequence shown here is derived from an EMBL/GenBank/DDBJ whole genome shotgun (WGS) entry which is preliminary data.</text>
</comment>
<gene>
    <name evidence="1" type="ORF">CEXT_213011</name>
</gene>
<protein>
    <submittedName>
        <fullName evidence="1">Uncharacterized protein</fullName>
    </submittedName>
</protein>
<reference evidence="1 2" key="1">
    <citation type="submission" date="2021-06" db="EMBL/GenBank/DDBJ databases">
        <title>Caerostris extrusa draft genome.</title>
        <authorList>
            <person name="Kono N."/>
            <person name="Arakawa K."/>
        </authorList>
    </citation>
    <scope>NUCLEOTIDE SEQUENCE [LARGE SCALE GENOMIC DNA]</scope>
</reference>
<accession>A0AAV4QH08</accession>
<name>A0AAV4QH08_CAEEX</name>
<dbReference type="Proteomes" id="UP001054945">
    <property type="component" value="Unassembled WGS sequence"/>
</dbReference>
<sequence length="106" mass="12409">MLRHSSEHLVSGENSSTDCNHRQEFNYFWLLRWRLFVFGLGTVCVCAFRNLQDMSAEVDQLKRDYVFLLQSCIRITCTDGPEMMELYMYGEKRVSLSIVSSLNKVN</sequence>
<dbReference type="AlphaFoldDB" id="A0AAV4QH08"/>
<evidence type="ECO:0000313" key="1">
    <source>
        <dbReference type="EMBL" id="GIY09353.1"/>
    </source>
</evidence>
<keyword evidence="2" id="KW-1185">Reference proteome</keyword>
<evidence type="ECO:0000313" key="2">
    <source>
        <dbReference type="Proteomes" id="UP001054945"/>
    </source>
</evidence>
<dbReference type="EMBL" id="BPLR01006367">
    <property type="protein sequence ID" value="GIY09353.1"/>
    <property type="molecule type" value="Genomic_DNA"/>
</dbReference>
<organism evidence="1 2">
    <name type="scientific">Caerostris extrusa</name>
    <name type="common">Bark spider</name>
    <name type="synonym">Caerostris bankana</name>
    <dbReference type="NCBI Taxonomy" id="172846"/>
    <lineage>
        <taxon>Eukaryota</taxon>
        <taxon>Metazoa</taxon>
        <taxon>Ecdysozoa</taxon>
        <taxon>Arthropoda</taxon>
        <taxon>Chelicerata</taxon>
        <taxon>Arachnida</taxon>
        <taxon>Araneae</taxon>
        <taxon>Araneomorphae</taxon>
        <taxon>Entelegynae</taxon>
        <taxon>Araneoidea</taxon>
        <taxon>Araneidae</taxon>
        <taxon>Caerostris</taxon>
    </lineage>
</organism>
<proteinExistence type="predicted"/>